<dbReference type="GO" id="GO:0046872">
    <property type="term" value="F:metal ion binding"/>
    <property type="evidence" value="ECO:0007669"/>
    <property type="project" value="UniProtKB-KW"/>
</dbReference>
<keyword evidence="4" id="KW-0732">Signal</keyword>
<dbReference type="PIRSF" id="PIRSF004846">
    <property type="entry name" value="ModA"/>
    <property type="match status" value="1"/>
</dbReference>
<feature type="binding site" evidence="5">
    <location>
        <position position="73"/>
    </location>
    <ligand>
        <name>molybdate</name>
        <dbReference type="ChEBI" id="CHEBI:36264"/>
    </ligand>
</feature>
<dbReference type="EMBL" id="CP003630">
    <property type="protein sequence ID" value="AFZ17159.1"/>
    <property type="molecule type" value="Genomic_DNA"/>
</dbReference>
<name>K9WBM3_9CYAN</name>
<evidence type="ECO:0000256" key="1">
    <source>
        <dbReference type="ARBA" id="ARBA00009175"/>
    </source>
</evidence>
<dbReference type="GO" id="GO:0015689">
    <property type="term" value="P:molybdate ion transport"/>
    <property type="evidence" value="ECO:0007669"/>
    <property type="project" value="InterPro"/>
</dbReference>
<dbReference type="InterPro" id="IPR050682">
    <property type="entry name" value="ModA/WtpA"/>
</dbReference>
<dbReference type="Gene3D" id="3.40.190.10">
    <property type="entry name" value="Periplasmic binding protein-like II"/>
    <property type="match status" value="2"/>
</dbReference>
<dbReference type="OrthoDB" id="9785015at2"/>
<evidence type="ECO:0000256" key="3">
    <source>
        <dbReference type="ARBA" id="ARBA00022723"/>
    </source>
</evidence>
<evidence type="ECO:0000313" key="7">
    <source>
        <dbReference type="Proteomes" id="UP000010471"/>
    </source>
</evidence>
<keyword evidence="3 5" id="KW-0479">Metal-binding</keyword>
<dbReference type="KEGG" id="mic:Mic7113_1273"/>
<comment type="similarity">
    <text evidence="1">Belongs to the bacterial solute-binding protein ModA family.</text>
</comment>
<accession>K9WBM3</accession>
<dbReference type="GO" id="GO:0030973">
    <property type="term" value="F:molybdate ion binding"/>
    <property type="evidence" value="ECO:0007669"/>
    <property type="project" value="TreeGrafter"/>
</dbReference>
<evidence type="ECO:0000256" key="5">
    <source>
        <dbReference type="PIRSR" id="PIRSR004846-1"/>
    </source>
</evidence>
<sequence length="263" mass="28199">MKKKQFFAFIGTLVATFLLTAGLRLFAPNSVVAQSSTILVSAAASLKDALEEVKPLYKQTKPNVNVTYNFGASGALQQQIENGAPADIFISAAKKQMDALQSKGLILNNTRRNLLTNQLVLIVPKNSSGITSFRQLTDSKVKKIAVGEPRSVPAGQYAEEVFKNLGISQQIKSKLVLGNNVRQVLSFVESGNADAGIVYATDAKISSQVKQVATAPANSHSPIIYPVAVLKSSKNAATARDYVQFLSSNRAGSVFQKYGFGRS</sequence>
<feature type="binding site" evidence="5">
    <location>
        <position position="181"/>
    </location>
    <ligand>
        <name>molybdate</name>
        <dbReference type="ChEBI" id="CHEBI:36264"/>
    </ligand>
</feature>
<dbReference type="GO" id="GO:1901359">
    <property type="term" value="F:tungstate binding"/>
    <property type="evidence" value="ECO:0007669"/>
    <property type="project" value="UniProtKB-ARBA"/>
</dbReference>
<proteinExistence type="inferred from homology"/>
<dbReference type="HOGENOM" id="CLU_065520_3_1_3"/>
<dbReference type="Pfam" id="PF13531">
    <property type="entry name" value="SBP_bac_11"/>
    <property type="match status" value="1"/>
</dbReference>
<keyword evidence="7" id="KW-1185">Reference proteome</keyword>
<dbReference type="InterPro" id="IPR005950">
    <property type="entry name" value="ModA"/>
</dbReference>
<dbReference type="RefSeq" id="WP_015181319.1">
    <property type="nucleotide sequence ID" value="NC_019738.1"/>
</dbReference>
<evidence type="ECO:0000256" key="2">
    <source>
        <dbReference type="ARBA" id="ARBA00022505"/>
    </source>
</evidence>
<dbReference type="PANTHER" id="PTHR30632">
    <property type="entry name" value="MOLYBDATE-BINDING PERIPLASMIC PROTEIN"/>
    <property type="match status" value="1"/>
</dbReference>
<feature type="binding site" evidence="5">
    <location>
        <position position="199"/>
    </location>
    <ligand>
        <name>molybdate</name>
        <dbReference type="ChEBI" id="CHEBI:36264"/>
    </ligand>
</feature>
<dbReference type="NCBIfam" id="TIGR01256">
    <property type="entry name" value="modA"/>
    <property type="match status" value="1"/>
</dbReference>
<dbReference type="PATRIC" id="fig|1173027.3.peg.1408"/>
<dbReference type="AlphaFoldDB" id="K9WBM3"/>
<dbReference type="Proteomes" id="UP000010471">
    <property type="component" value="Chromosome"/>
</dbReference>
<evidence type="ECO:0000313" key="6">
    <source>
        <dbReference type="EMBL" id="AFZ17159.1"/>
    </source>
</evidence>
<gene>
    <name evidence="6" type="ORF">Mic7113_1273</name>
</gene>
<dbReference type="InterPro" id="IPR041879">
    <property type="entry name" value="YvgL-like_PBP2"/>
</dbReference>
<dbReference type="STRING" id="1173027.Mic7113_1273"/>
<keyword evidence="2 5" id="KW-0500">Molybdenum</keyword>
<dbReference type="FunFam" id="3.40.190.10:FF:000035">
    <property type="entry name" value="Molybdate ABC transporter substrate-binding protein"/>
    <property type="match status" value="1"/>
</dbReference>
<dbReference type="PANTHER" id="PTHR30632:SF0">
    <property type="entry name" value="SULFATE-BINDING PROTEIN"/>
    <property type="match status" value="1"/>
</dbReference>
<organism evidence="6 7">
    <name type="scientific">Allocoleopsis franciscana PCC 7113</name>
    <dbReference type="NCBI Taxonomy" id="1173027"/>
    <lineage>
        <taxon>Bacteria</taxon>
        <taxon>Bacillati</taxon>
        <taxon>Cyanobacteriota</taxon>
        <taxon>Cyanophyceae</taxon>
        <taxon>Coleofasciculales</taxon>
        <taxon>Coleofasciculaceae</taxon>
        <taxon>Allocoleopsis</taxon>
        <taxon>Allocoleopsis franciscana</taxon>
    </lineage>
</organism>
<dbReference type="CDD" id="cd13537">
    <property type="entry name" value="PBP2_YvgL_like"/>
    <property type="match status" value="1"/>
</dbReference>
<dbReference type="SUPFAM" id="SSF53850">
    <property type="entry name" value="Periplasmic binding protein-like II"/>
    <property type="match status" value="1"/>
</dbReference>
<feature type="binding site" evidence="5">
    <location>
        <position position="45"/>
    </location>
    <ligand>
        <name>molybdate</name>
        <dbReference type="ChEBI" id="CHEBI:36264"/>
    </ligand>
</feature>
<reference evidence="6 7" key="1">
    <citation type="submission" date="2012-06" db="EMBL/GenBank/DDBJ databases">
        <title>Finished chromosome of genome of Microcoleus sp. PCC 7113.</title>
        <authorList>
            <consortium name="US DOE Joint Genome Institute"/>
            <person name="Gugger M."/>
            <person name="Coursin T."/>
            <person name="Rippka R."/>
            <person name="Tandeau De Marsac N."/>
            <person name="Huntemann M."/>
            <person name="Wei C.-L."/>
            <person name="Han J."/>
            <person name="Detter J.C."/>
            <person name="Han C."/>
            <person name="Tapia R."/>
            <person name="Chen A."/>
            <person name="Kyrpides N."/>
            <person name="Mavromatis K."/>
            <person name="Markowitz V."/>
            <person name="Szeto E."/>
            <person name="Ivanova N."/>
            <person name="Pagani I."/>
            <person name="Pati A."/>
            <person name="Goodwin L."/>
            <person name="Nordberg H.P."/>
            <person name="Cantor M.N."/>
            <person name="Hua S.X."/>
            <person name="Woyke T."/>
            <person name="Kerfeld C.A."/>
        </authorList>
    </citation>
    <scope>NUCLEOTIDE SEQUENCE [LARGE SCALE GENOMIC DNA]</scope>
    <source>
        <strain evidence="6 7">PCC 7113</strain>
    </source>
</reference>
<protein>
    <submittedName>
        <fullName evidence="6">Molybdenum ABC transporter, periplasmic molybdate-binding protein</fullName>
    </submittedName>
</protein>
<feature type="binding site" evidence="5">
    <location>
        <position position="154"/>
    </location>
    <ligand>
        <name>molybdate</name>
        <dbReference type="ChEBI" id="CHEBI:36264"/>
    </ligand>
</feature>
<evidence type="ECO:0000256" key="4">
    <source>
        <dbReference type="ARBA" id="ARBA00022729"/>
    </source>
</evidence>
<dbReference type="eggNOG" id="COG0725">
    <property type="taxonomic scope" value="Bacteria"/>
</dbReference>